<keyword evidence="1" id="KW-0175">Coiled coil</keyword>
<keyword evidence="3" id="KW-1185">Reference proteome</keyword>
<feature type="coiled-coil region" evidence="1">
    <location>
        <begin position="80"/>
        <end position="127"/>
    </location>
</feature>
<evidence type="ECO:0000256" key="1">
    <source>
        <dbReference type="SAM" id="Coils"/>
    </source>
</evidence>
<feature type="coiled-coil region" evidence="1">
    <location>
        <begin position="10"/>
        <end position="37"/>
    </location>
</feature>
<feature type="coiled-coil region" evidence="1">
    <location>
        <begin position="183"/>
        <end position="217"/>
    </location>
</feature>
<dbReference type="EMBL" id="JANIIK010000115">
    <property type="protein sequence ID" value="KAJ3588817.1"/>
    <property type="molecule type" value="Genomic_DNA"/>
</dbReference>
<comment type="caution">
    <text evidence="2">The sequence shown here is derived from an EMBL/GenBank/DDBJ whole genome shotgun (WGS) entry which is preliminary data.</text>
</comment>
<gene>
    <name evidence="2" type="ORF">NHX12_009671</name>
</gene>
<name>A0A9Q0DIB6_9TELE</name>
<organism evidence="2 3">
    <name type="scientific">Muraenolepis orangiensis</name>
    <name type="common">Patagonian moray cod</name>
    <dbReference type="NCBI Taxonomy" id="630683"/>
    <lineage>
        <taxon>Eukaryota</taxon>
        <taxon>Metazoa</taxon>
        <taxon>Chordata</taxon>
        <taxon>Craniata</taxon>
        <taxon>Vertebrata</taxon>
        <taxon>Euteleostomi</taxon>
        <taxon>Actinopterygii</taxon>
        <taxon>Neopterygii</taxon>
        <taxon>Teleostei</taxon>
        <taxon>Neoteleostei</taxon>
        <taxon>Acanthomorphata</taxon>
        <taxon>Zeiogadaria</taxon>
        <taxon>Gadariae</taxon>
        <taxon>Gadiformes</taxon>
        <taxon>Muraenolepidoidei</taxon>
        <taxon>Muraenolepididae</taxon>
        <taxon>Muraenolepis</taxon>
    </lineage>
</organism>
<evidence type="ECO:0000313" key="3">
    <source>
        <dbReference type="Proteomes" id="UP001148018"/>
    </source>
</evidence>
<accession>A0A9Q0DIB6</accession>
<reference evidence="2" key="1">
    <citation type="submission" date="2022-07" db="EMBL/GenBank/DDBJ databases">
        <title>Chromosome-level genome of Muraenolepis orangiensis.</title>
        <authorList>
            <person name="Kim J."/>
        </authorList>
    </citation>
    <scope>NUCLEOTIDE SEQUENCE</scope>
    <source>
        <strain evidence="2">KU_S4_2022</strain>
        <tissue evidence="2">Muscle</tissue>
    </source>
</reference>
<dbReference type="OrthoDB" id="9881749at2759"/>
<sequence length="221" mass="25433">MYLISFQTILSDREKSLERAKLALRAIERQMLVQEDDLDRGYCHARELWSCCLTAHKHTAATRLRVDEEEEDARGALAGYDEYRNKMERHRAATALAESQTESHKVLEAQRRRVSALNRRKEELRRDLENPNGKAVQEAKVALETHIFTTKMGAGGGGGGGCVEVDLRCSFWNKGSRRFEAILKRLHGQLNKAQANHRHLSEDIRHMQRQVSEFRRQLNSP</sequence>
<dbReference type="Proteomes" id="UP001148018">
    <property type="component" value="Unassembled WGS sequence"/>
</dbReference>
<protein>
    <submittedName>
        <fullName evidence="2">Uncharacterized protein</fullName>
    </submittedName>
</protein>
<evidence type="ECO:0000313" key="2">
    <source>
        <dbReference type="EMBL" id="KAJ3588817.1"/>
    </source>
</evidence>
<proteinExistence type="predicted"/>
<dbReference type="AlphaFoldDB" id="A0A9Q0DIB6"/>